<dbReference type="GO" id="GO:0004386">
    <property type="term" value="F:helicase activity"/>
    <property type="evidence" value="ECO:0007669"/>
    <property type="project" value="UniProtKB-KW"/>
</dbReference>
<dbReference type="InterPro" id="IPR011604">
    <property type="entry name" value="PDDEXK-like_dom_sf"/>
</dbReference>
<gene>
    <name evidence="5" type="ORF">HNQ39_000142</name>
</gene>
<reference evidence="5 6" key="1">
    <citation type="submission" date="2020-08" db="EMBL/GenBank/DDBJ databases">
        <title>Genomic Encyclopedia of Type Strains, Phase IV (KMG-IV): sequencing the most valuable type-strain genomes for metagenomic binning, comparative biology and taxonomic classification.</title>
        <authorList>
            <person name="Goeker M."/>
        </authorList>
    </citation>
    <scope>NUCLEOTIDE SEQUENCE [LARGE SCALE GENOMIC DNA]</scope>
    <source>
        <strain evidence="5 6">DSM 23562</strain>
    </source>
</reference>
<evidence type="ECO:0000256" key="3">
    <source>
        <dbReference type="ARBA" id="ARBA00023204"/>
    </source>
</evidence>
<dbReference type="AlphaFoldDB" id="A0A7W9SKP7"/>
<evidence type="ECO:0000313" key="5">
    <source>
        <dbReference type="EMBL" id="MBB6048380.1"/>
    </source>
</evidence>
<dbReference type="EMBL" id="JACHGW010000001">
    <property type="protein sequence ID" value="MBB6048380.1"/>
    <property type="molecule type" value="Genomic_DNA"/>
</dbReference>
<sequence length="265" mass="30348">MARKFTVSPTKLRTFHQCPTKYKLEYIERLGRFYRKPRAGFSFGASLHNVLEQFHTQGGPEAVTVEALTETLASKWQSQGYRDAEQEQAYKAEAVKILAAYHARAVEVPIEEAPVTLYSEKTLNAPLSPEIVLSGRVDRVDQHPDMSLEIVDYKSGREVVEPEHVAGALAMSIYQALLKHHHPEQRVFATIIALRTGSQASHEQTPEEREWLLADCLETAETLRNKDWDGVLPVLNDHCPDCDYLPHCERYWKRQRRMEGYVDES</sequence>
<evidence type="ECO:0000259" key="4">
    <source>
        <dbReference type="Pfam" id="PF12705"/>
    </source>
</evidence>
<keyword evidence="6" id="KW-1185">Reference proteome</keyword>
<dbReference type="InterPro" id="IPR038726">
    <property type="entry name" value="PDDEXK_AddAB-type"/>
</dbReference>
<keyword evidence="2 5" id="KW-0547">Nucleotide-binding</keyword>
<name>A0A7W9SKP7_ARMRO</name>
<dbReference type="RefSeq" id="WP_184191912.1">
    <property type="nucleotide sequence ID" value="NZ_JACHGW010000001.1"/>
</dbReference>
<organism evidence="5 6">
    <name type="scientific">Armatimonas rosea</name>
    <dbReference type="NCBI Taxonomy" id="685828"/>
    <lineage>
        <taxon>Bacteria</taxon>
        <taxon>Bacillati</taxon>
        <taxon>Armatimonadota</taxon>
        <taxon>Armatimonadia</taxon>
        <taxon>Armatimonadales</taxon>
        <taxon>Armatimonadaceae</taxon>
        <taxon>Armatimonas</taxon>
    </lineage>
</organism>
<accession>A0A7W9SKP7</accession>
<comment type="caution">
    <text evidence="5">The sequence shown here is derived from an EMBL/GenBank/DDBJ whole genome shotgun (WGS) entry which is preliminary data.</text>
</comment>
<dbReference type="Gene3D" id="3.90.320.10">
    <property type="match status" value="1"/>
</dbReference>
<evidence type="ECO:0000313" key="6">
    <source>
        <dbReference type="Proteomes" id="UP000520814"/>
    </source>
</evidence>
<dbReference type="InterPro" id="IPR011335">
    <property type="entry name" value="Restrct_endonuc-II-like"/>
</dbReference>
<keyword evidence="2 5" id="KW-0347">Helicase</keyword>
<dbReference type="Proteomes" id="UP000520814">
    <property type="component" value="Unassembled WGS sequence"/>
</dbReference>
<evidence type="ECO:0000256" key="2">
    <source>
        <dbReference type="ARBA" id="ARBA00022806"/>
    </source>
</evidence>
<keyword evidence="2 5" id="KW-0067">ATP-binding</keyword>
<protein>
    <submittedName>
        <fullName evidence="5">ATP-dependent helicase/DNAse subunit B</fullName>
    </submittedName>
</protein>
<evidence type="ECO:0000256" key="1">
    <source>
        <dbReference type="ARBA" id="ARBA00022763"/>
    </source>
</evidence>
<keyword evidence="1" id="KW-0227">DNA damage</keyword>
<proteinExistence type="predicted"/>
<dbReference type="GO" id="GO:0006281">
    <property type="term" value="P:DNA repair"/>
    <property type="evidence" value="ECO:0007669"/>
    <property type="project" value="UniProtKB-KW"/>
</dbReference>
<feature type="domain" description="PD-(D/E)XK endonuclease-like" evidence="4">
    <location>
        <begin position="6"/>
        <end position="248"/>
    </location>
</feature>
<dbReference type="Pfam" id="PF12705">
    <property type="entry name" value="PDDEXK_1"/>
    <property type="match status" value="1"/>
</dbReference>
<keyword evidence="2 5" id="KW-0378">Hydrolase</keyword>
<keyword evidence="3" id="KW-0234">DNA repair</keyword>
<dbReference type="SUPFAM" id="SSF52980">
    <property type="entry name" value="Restriction endonuclease-like"/>
    <property type="match status" value="1"/>
</dbReference>